<dbReference type="GO" id="GO:0003677">
    <property type="term" value="F:DNA binding"/>
    <property type="evidence" value="ECO:0007669"/>
    <property type="project" value="UniProtKB-KW"/>
</dbReference>
<dbReference type="PROSITE" id="PS50943">
    <property type="entry name" value="HTH_CROC1"/>
    <property type="match status" value="1"/>
</dbReference>
<comment type="caution">
    <text evidence="2">The sequence shown here is derived from an EMBL/GenBank/DDBJ whole genome shotgun (WGS) entry which is preliminary data.</text>
</comment>
<dbReference type="CDD" id="cd00093">
    <property type="entry name" value="HTH_XRE"/>
    <property type="match status" value="1"/>
</dbReference>
<reference evidence="2 3" key="1">
    <citation type="submission" date="2014-08" db="EMBL/GenBank/DDBJ databases">
        <title>Chaperone-usher fimbriae in a diverse selection of Gallibacterium genomes.</title>
        <authorList>
            <person name="Kudirkiene E."/>
            <person name="Bager R.J."/>
            <person name="Johnson T.J."/>
            <person name="Bojesen A.M."/>
        </authorList>
    </citation>
    <scope>NUCLEOTIDE SEQUENCE [LARGE SCALE GENOMIC DNA]</scope>
    <source>
        <strain evidence="2 3">CCM5976</strain>
    </source>
</reference>
<evidence type="ECO:0000259" key="1">
    <source>
        <dbReference type="PROSITE" id="PS50943"/>
    </source>
</evidence>
<organism evidence="2 3">
    <name type="scientific">Gallibacterium genomosp. 2</name>
    <dbReference type="NCBI Taxonomy" id="155517"/>
    <lineage>
        <taxon>Bacteria</taxon>
        <taxon>Pseudomonadati</taxon>
        <taxon>Pseudomonadota</taxon>
        <taxon>Gammaproteobacteria</taxon>
        <taxon>Pasteurellales</taxon>
        <taxon>Pasteurellaceae</taxon>
        <taxon>Gallibacterium</taxon>
    </lineage>
</organism>
<proteinExistence type="predicted"/>
<feature type="domain" description="HTH cro/C1-type" evidence="1">
    <location>
        <begin position="44"/>
        <end position="78"/>
    </location>
</feature>
<evidence type="ECO:0000313" key="2">
    <source>
        <dbReference type="EMBL" id="KGQ30191.1"/>
    </source>
</evidence>
<accession>A0A0A2XCW9</accession>
<protein>
    <submittedName>
        <fullName evidence="2">DNA-binding protein</fullName>
    </submittedName>
</protein>
<gene>
    <name evidence="2" type="ORF">P375_10810</name>
</gene>
<dbReference type="InterPro" id="IPR001387">
    <property type="entry name" value="Cro/C1-type_HTH"/>
</dbReference>
<dbReference type="InterPro" id="IPR010982">
    <property type="entry name" value="Lambda_DNA-bd_dom_sf"/>
</dbReference>
<dbReference type="AlphaFoldDB" id="A0A0A2XCW9"/>
<sequence>MKIPSEKEKFSERLKLAISVKYPNLLKNSEIATKFNLRHPNEPITQQAVYKWLNGLAIPAFDKINTLSEWLNVKPEWLRYGVLENEQVDIIDETLIGLISTLSDNQKRAILQLILSFQDK</sequence>
<evidence type="ECO:0000313" key="3">
    <source>
        <dbReference type="Proteomes" id="UP000030418"/>
    </source>
</evidence>
<dbReference type="EMBL" id="JPXY01000052">
    <property type="protein sequence ID" value="KGQ30191.1"/>
    <property type="molecule type" value="Genomic_DNA"/>
</dbReference>
<dbReference type="SUPFAM" id="SSF47413">
    <property type="entry name" value="lambda repressor-like DNA-binding domains"/>
    <property type="match status" value="1"/>
</dbReference>
<dbReference type="Gene3D" id="1.10.260.40">
    <property type="entry name" value="lambda repressor-like DNA-binding domains"/>
    <property type="match status" value="1"/>
</dbReference>
<keyword evidence="3" id="KW-1185">Reference proteome</keyword>
<name>A0A0A2XCW9_9PAST</name>
<dbReference type="Proteomes" id="UP000030418">
    <property type="component" value="Unassembled WGS sequence"/>
</dbReference>
<dbReference type="RefSeq" id="WP_039136849.1">
    <property type="nucleotide sequence ID" value="NZ_JPXY01000052.1"/>
</dbReference>
<keyword evidence="2" id="KW-0238">DNA-binding</keyword>